<dbReference type="PANTHER" id="PTHR46889:SF4">
    <property type="entry name" value="TRANSPOSASE INSO FOR INSERTION SEQUENCE ELEMENT IS911B-RELATED"/>
    <property type="match status" value="1"/>
</dbReference>
<organism evidence="2 3">
    <name type="scientific">Dyella japonica DSM 16301</name>
    <dbReference type="NCBI Taxonomy" id="1440762"/>
    <lineage>
        <taxon>Bacteria</taxon>
        <taxon>Pseudomonadati</taxon>
        <taxon>Pseudomonadota</taxon>
        <taxon>Gammaproteobacteria</taxon>
        <taxon>Lysobacterales</taxon>
        <taxon>Rhodanobacteraceae</taxon>
        <taxon>Dyella</taxon>
    </lineage>
</organism>
<dbReference type="AlphaFoldDB" id="A0A0G9H3C9"/>
<comment type="caution">
    <text evidence="2">The sequence shown here is derived from an EMBL/GenBank/DDBJ whole genome shotgun (WGS) entry which is preliminary data.</text>
</comment>
<dbReference type="STRING" id="1440762.Y882_08365"/>
<gene>
    <name evidence="2" type="ORF">Y882_08365</name>
</gene>
<dbReference type="InterPro" id="IPR001584">
    <property type="entry name" value="Integrase_cat-core"/>
</dbReference>
<dbReference type="InterPro" id="IPR050900">
    <property type="entry name" value="Transposase_IS3/IS150/IS904"/>
</dbReference>
<evidence type="ECO:0000259" key="1">
    <source>
        <dbReference type="Pfam" id="PF13333"/>
    </source>
</evidence>
<dbReference type="PANTHER" id="PTHR46889">
    <property type="entry name" value="TRANSPOSASE INSF FOR INSERTION SEQUENCE IS3B-RELATED"/>
    <property type="match status" value="1"/>
</dbReference>
<dbReference type="Pfam" id="PF13333">
    <property type="entry name" value="rve_2"/>
    <property type="match status" value="1"/>
</dbReference>
<dbReference type="PATRIC" id="fig|1440762.4.peg.1170"/>
<evidence type="ECO:0000313" key="2">
    <source>
        <dbReference type="EMBL" id="KLD64088.1"/>
    </source>
</evidence>
<dbReference type="Proteomes" id="UP000035481">
    <property type="component" value="Unassembled WGS sequence"/>
</dbReference>
<feature type="domain" description="Integrase catalytic" evidence="1">
    <location>
        <begin position="45"/>
        <end position="100"/>
    </location>
</feature>
<name>A0A0G9H3C9_9GAMM</name>
<evidence type="ECO:0000313" key="3">
    <source>
        <dbReference type="Proteomes" id="UP000035481"/>
    </source>
</evidence>
<dbReference type="GO" id="GO:0015074">
    <property type="term" value="P:DNA integration"/>
    <property type="evidence" value="ECO:0007669"/>
    <property type="project" value="InterPro"/>
</dbReference>
<proteinExistence type="predicted"/>
<accession>A0A0G9H3C9</accession>
<protein>
    <recommendedName>
        <fullName evidence="1">Integrase catalytic domain-containing protein</fullName>
    </recommendedName>
</protein>
<sequence>MGVVTRLSSLVSPGREHVLEVCMSRRGNCWERDGRHRGHDSVAGSFFSSLRKERVRGRVYGCREDARGGVFDYIEVFYNRQFRHEHLGGLAPMMFEAANLRSSA</sequence>
<dbReference type="OrthoDB" id="7064550at2"/>
<dbReference type="EMBL" id="JPLA01000022">
    <property type="protein sequence ID" value="KLD64088.1"/>
    <property type="molecule type" value="Genomic_DNA"/>
</dbReference>
<reference evidence="2 3" key="1">
    <citation type="journal article" date="2015" name="Antonie Van Leeuwenhoek">
        <title>A phylogenomic and molecular marker based taxonomic framework for the order Xanthomonadales: proposal to transfer the families Algiphilaceae and Solimonadaceae to the order Nevskiales ord. nov. and to create a new family within the order Xanthomonadales, the family Rhodanobacteraceae fam. nov., containing the genus Rhodanobacter and its closest relatives.</title>
        <authorList>
            <person name="Naushad S."/>
            <person name="Adeolu M."/>
            <person name="Wong S."/>
            <person name="Sohail M."/>
            <person name="Schellhorn H.E."/>
            <person name="Gupta R.S."/>
        </authorList>
    </citation>
    <scope>NUCLEOTIDE SEQUENCE [LARGE SCALE GENOMIC DNA]</scope>
    <source>
        <strain evidence="2 3">DSM 16301</strain>
    </source>
</reference>